<dbReference type="GO" id="GO:0050909">
    <property type="term" value="P:sensory perception of taste"/>
    <property type="evidence" value="ECO:0007669"/>
    <property type="project" value="InterPro"/>
</dbReference>
<comment type="subcellular location">
    <subcellularLocation>
        <location evidence="1">Cell membrane</location>
        <topology evidence="1">Multi-pass membrane protein</topology>
    </subcellularLocation>
</comment>
<keyword evidence="8" id="KW-1185">Reference proteome</keyword>
<sequence length="137" mass="15540">MMIFVADIPSEESTASVNLLTQLKWPADDSDIKCAQRCISALYYYVYCFLYIEPCMKTTSHLDEAVKLTCRLSTKLPHNSTNLSYVSLQRKLDLLNKQLTSCKPYFSASGLFDVDYAIFSYIFAGISSVVIVYVQLM</sequence>
<comment type="caution">
    <text evidence="7">The sequence shown here is derived from an EMBL/GenBank/DDBJ whole genome shotgun (WGS) entry which is preliminary data.</text>
</comment>
<evidence type="ECO:0000313" key="8">
    <source>
        <dbReference type="Proteomes" id="UP001152888"/>
    </source>
</evidence>
<name>A0A9P0KFP8_ACAOB</name>
<reference evidence="7" key="1">
    <citation type="submission" date="2022-03" db="EMBL/GenBank/DDBJ databases">
        <authorList>
            <person name="Sayadi A."/>
        </authorList>
    </citation>
    <scope>NUCLEOTIDE SEQUENCE</scope>
</reference>
<dbReference type="InterPro" id="IPR013604">
    <property type="entry name" value="7TM_chemorcpt"/>
</dbReference>
<evidence type="ECO:0000256" key="3">
    <source>
        <dbReference type="ARBA" id="ARBA00022692"/>
    </source>
</evidence>
<gene>
    <name evidence="7" type="ORF">ACAOBT_LOCUS10285</name>
</gene>
<evidence type="ECO:0000256" key="5">
    <source>
        <dbReference type="ARBA" id="ARBA00023136"/>
    </source>
</evidence>
<keyword evidence="3 6" id="KW-0812">Transmembrane</keyword>
<accession>A0A9P0KFP8</accession>
<dbReference type="AlphaFoldDB" id="A0A9P0KFP8"/>
<proteinExistence type="predicted"/>
<dbReference type="Proteomes" id="UP001152888">
    <property type="component" value="Unassembled WGS sequence"/>
</dbReference>
<keyword evidence="4 6" id="KW-1133">Transmembrane helix</keyword>
<dbReference type="OrthoDB" id="6737427at2759"/>
<protein>
    <submittedName>
        <fullName evidence="7">Uncharacterized protein</fullName>
    </submittedName>
</protein>
<keyword evidence="2" id="KW-1003">Cell membrane</keyword>
<dbReference type="EMBL" id="CAKOFQ010006803">
    <property type="protein sequence ID" value="CAH1972949.1"/>
    <property type="molecule type" value="Genomic_DNA"/>
</dbReference>
<evidence type="ECO:0000313" key="7">
    <source>
        <dbReference type="EMBL" id="CAH1972949.1"/>
    </source>
</evidence>
<dbReference type="GO" id="GO:0005886">
    <property type="term" value="C:plasma membrane"/>
    <property type="evidence" value="ECO:0007669"/>
    <property type="project" value="UniProtKB-SubCell"/>
</dbReference>
<dbReference type="Pfam" id="PF08395">
    <property type="entry name" value="7tm_7"/>
    <property type="match status" value="1"/>
</dbReference>
<organism evidence="7 8">
    <name type="scientific">Acanthoscelides obtectus</name>
    <name type="common">Bean weevil</name>
    <name type="synonym">Bruchus obtectus</name>
    <dbReference type="NCBI Taxonomy" id="200917"/>
    <lineage>
        <taxon>Eukaryota</taxon>
        <taxon>Metazoa</taxon>
        <taxon>Ecdysozoa</taxon>
        <taxon>Arthropoda</taxon>
        <taxon>Hexapoda</taxon>
        <taxon>Insecta</taxon>
        <taxon>Pterygota</taxon>
        <taxon>Neoptera</taxon>
        <taxon>Endopterygota</taxon>
        <taxon>Coleoptera</taxon>
        <taxon>Polyphaga</taxon>
        <taxon>Cucujiformia</taxon>
        <taxon>Chrysomeloidea</taxon>
        <taxon>Chrysomelidae</taxon>
        <taxon>Bruchinae</taxon>
        <taxon>Bruchini</taxon>
        <taxon>Acanthoscelides</taxon>
    </lineage>
</organism>
<keyword evidence="5 6" id="KW-0472">Membrane</keyword>
<evidence type="ECO:0000256" key="4">
    <source>
        <dbReference type="ARBA" id="ARBA00022989"/>
    </source>
</evidence>
<evidence type="ECO:0000256" key="2">
    <source>
        <dbReference type="ARBA" id="ARBA00022475"/>
    </source>
</evidence>
<feature type="transmembrane region" description="Helical" evidence="6">
    <location>
        <begin position="116"/>
        <end position="136"/>
    </location>
</feature>
<evidence type="ECO:0000256" key="1">
    <source>
        <dbReference type="ARBA" id="ARBA00004651"/>
    </source>
</evidence>
<evidence type="ECO:0000256" key="6">
    <source>
        <dbReference type="SAM" id="Phobius"/>
    </source>
</evidence>